<dbReference type="InterPro" id="IPR025310">
    <property type="entry name" value="DUF4164"/>
</dbReference>
<gene>
    <name evidence="1" type="ORF">FHS81_001132</name>
</gene>
<reference evidence="1 2" key="1">
    <citation type="submission" date="2020-08" db="EMBL/GenBank/DDBJ databases">
        <title>Genomic Encyclopedia of Type Strains, Phase IV (KMG-IV): sequencing the most valuable type-strain genomes for metagenomic binning, comparative biology and taxonomic classification.</title>
        <authorList>
            <person name="Goeker M."/>
        </authorList>
    </citation>
    <scope>NUCLEOTIDE SEQUENCE [LARGE SCALE GENOMIC DNA]</scope>
    <source>
        <strain evidence="1 2">DSM 28760</strain>
    </source>
</reference>
<dbReference type="Pfam" id="PF13747">
    <property type="entry name" value="DUF4164"/>
    <property type="match status" value="1"/>
</dbReference>
<organism evidence="1 2">
    <name type="scientific">Pseudochelatococcus contaminans</name>
    <dbReference type="NCBI Taxonomy" id="1538103"/>
    <lineage>
        <taxon>Bacteria</taxon>
        <taxon>Pseudomonadati</taxon>
        <taxon>Pseudomonadota</taxon>
        <taxon>Alphaproteobacteria</taxon>
        <taxon>Hyphomicrobiales</taxon>
        <taxon>Chelatococcaceae</taxon>
        <taxon>Pseudochelatococcus</taxon>
    </lineage>
</organism>
<dbReference type="Proteomes" id="UP000537592">
    <property type="component" value="Unassembled WGS sequence"/>
</dbReference>
<proteinExistence type="predicted"/>
<dbReference type="AlphaFoldDB" id="A0A7W6EGJ8"/>
<evidence type="ECO:0008006" key="3">
    <source>
        <dbReference type="Google" id="ProtNLM"/>
    </source>
</evidence>
<name>A0A7W6EGJ8_9HYPH</name>
<keyword evidence="2" id="KW-1185">Reference proteome</keyword>
<dbReference type="RefSeq" id="WP_183751056.1">
    <property type="nucleotide sequence ID" value="NZ_JACICC010000002.1"/>
</dbReference>
<evidence type="ECO:0000313" key="1">
    <source>
        <dbReference type="EMBL" id="MBB3809062.1"/>
    </source>
</evidence>
<evidence type="ECO:0000313" key="2">
    <source>
        <dbReference type="Proteomes" id="UP000537592"/>
    </source>
</evidence>
<dbReference type="EMBL" id="JACICC010000002">
    <property type="protein sequence ID" value="MBB3809062.1"/>
    <property type="molecule type" value="Genomic_DNA"/>
</dbReference>
<sequence length="92" mass="9565">MPLAEALNRLDAAVAALERAGGRRLERDRRGGDLPAELALAQDDRARLAVELDGALARVATLEAVTSDVDERLSSALGRVEAVLAGEEGSGS</sequence>
<protein>
    <recommendedName>
        <fullName evidence="3">DUF4164 family protein</fullName>
    </recommendedName>
</protein>
<comment type="caution">
    <text evidence="1">The sequence shown here is derived from an EMBL/GenBank/DDBJ whole genome shotgun (WGS) entry which is preliminary data.</text>
</comment>
<accession>A0A7W6EGJ8</accession>